<name>A0AA43UDI5_9LACT</name>
<evidence type="ECO:0000313" key="4">
    <source>
        <dbReference type="EMBL" id="MDO5457959.1"/>
    </source>
</evidence>
<organism evidence="4 5">
    <name type="scientific">Atopococcus tabaci</name>
    <dbReference type="NCBI Taxonomy" id="269774"/>
    <lineage>
        <taxon>Bacteria</taxon>
        <taxon>Bacillati</taxon>
        <taxon>Bacillota</taxon>
        <taxon>Bacilli</taxon>
        <taxon>Lactobacillales</taxon>
        <taxon>Carnobacteriaceae</taxon>
        <taxon>Atopococcus</taxon>
    </lineage>
</organism>
<dbReference type="AlphaFoldDB" id="A0AA43UDI5"/>
<evidence type="ECO:0000259" key="3">
    <source>
        <dbReference type="PROSITE" id="PS01031"/>
    </source>
</evidence>
<dbReference type="InterPro" id="IPR002068">
    <property type="entry name" value="A-crystallin/Hsp20_dom"/>
</dbReference>
<evidence type="ECO:0000256" key="2">
    <source>
        <dbReference type="RuleBase" id="RU003616"/>
    </source>
</evidence>
<dbReference type="InterPro" id="IPR008978">
    <property type="entry name" value="HSP20-like_chaperone"/>
</dbReference>
<protein>
    <submittedName>
        <fullName evidence="4">Hsp20/alpha crystallin family protein</fullName>
    </submittedName>
</protein>
<dbReference type="PROSITE" id="PS01031">
    <property type="entry name" value="SHSP"/>
    <property type="match status" value="1"/>
</dbReference>
<dbReference type="SUPFAM" id="SSF49764">
    <property type="entry name" value="HSP20-like chaperones"/>
    <property type="match status" value="1"/>
</dbReference>
<evidence type="ECO:0000313" key="5">
    <source>
        <dbReference type="Proteomes" id="UP001171751"/>
    </source>
</evidence>
<comment type="caution">
    <text evidence="4">The sequence shown here is derived from an EMBL/GenBank/DDBJ whole genome shotgun (WGS) entry which is preliminary data.</text>
</comment>
<sequence length="139" mass="16252">MNLFPTKDGNRSLGRPFFDNDWFDSFNLSHSVKTDIRETDDAYIVEAEVPGFDKEQINIDYHNNVLTLSGKEEREEGEKDEETGNYIRRERSVQSFSRQFLIQDVKSDEITAEYKDGLLTVNLPKESPEDRKSRKIEIQ</sequence>
<dbReference type="Proteomes" id="UP001171751">
    <property type="component" value="Unassembled WGS sequence"/>
</dbReference>
<gene>
    <name evidence="4" type="ORF">Q4F26_06385</name>
</gene>
<dbReference type="PANTHER" id="PTHR11527">
    <property type="entry name" value="HEAT-SHOCK PROTEIN 20 FAMILY MEMBER"/>
    <property type="match status" value="1"/>
</dbReference>
<dbReference type="Gene3D" id="2.60.40.790">
    <property type="match status" value="1"/>
</dbReference>
<reference evidence="4" key="1">
    <citation type="submission" date="2023-07" db="EMBL/GenBank/DDBJ databases">
        <title>Between Cages and Wild: Unraveling the Impact of Captivity on Animal Microbiomes and Antimicrobial Resistance.</title>
        <authorList>
            <person name="Schmartz G.P."/>
            <person name="Rehner J."/>
            <person name="Schuff M.J."/>
            <person name="Becker S.L."/>
            <person name="Kravczyk M."/>
            <person name="Gurevich A."/>
            <person name="Francke R."/>
            <person name="Mueller R."/>
            <person name="Keller V."/>
            <person name="Keller A."/>
        </authorList>
    </citation>
    <scope>NUCLEOTIDE SEQUENCE</scope>
    <source>
        <strain evidence="4">S39M_St_73</strain>
    </source>
</reference>
<dbReference type="EMBL" id="JAUNQW010000042">
    <property type="protein sequence ID" value="MDO5457959.1"/>
    <property type="molecule type" value="Genomic_DNA"/>
</dbReference>
<dbReference type="Pfam" id="PF00011">
    <property type="entry name" value="HSP20"/>
    <property type="match status" value="1"/>
</dbReference>
<proteinExistence type="inferred from homology"/>
<comment type="similarity">
    <text evidence="1 2">Belongs to the small heat shock protein (HSP20) family.</text>
</comment>
<dbReference type="CDD" id="cd06471">
    <property type="entry name" value="ACD_LpsHSP_like"/>
    <property type="match status" value="1"/>
</dbReference>
<accession>A0AA43UDI5</accession>
<evidence type="ECO:0000256" key="1">
    <source>
        <dbReference type="PROSITE-ProRule" id="PRU00285"/>
    </source>
</evidence>
<keyword evidence="5" id="KW-1185">Reference proteome</keyword>
<feature type="domain" description="SHSP" evidence="3">
    <location>
        <begin position="25"/>
        <end position="139"/>
    </location>
</feature>
<dbReference type="InterPro" id="IPR031107">
    <property type="entry name" value="Small_HSP"/>
</dbReference>